<keyword evidence="1" id="KW-0472">Membrane</keyword>
<keyword evidence="1" id="KW-0812">Transmembrane</keyword>
<reference evidence="2" key="1">
    <citation type="submission" date="2021-02" db="EMBL/GenBank/DDBJ databases">
        <authorList>
            <person name="Nowell W R."/>
        </authorList>
    </citation>
    <scope>NUCLEOTIDE SEQUENCE</scope>
</reference>
<dbReference type="EMBL" id="CAJNOJ010000596">
    <property type="protein sequence ID" value="CAF1493126.1"/>
    <property type="molecule type" value="Genomic_DNA"/>
</dbReference>
<dbReference type="OrthoDB" id="5945766at2759"/>
<dbReference type="Proteomes" id="UP000663852">
    <property type="component" value="Unassembled WGS sequence"/>
</dbReference>
<protein>
    <submittedName>
        <fullName evidence="2">Uncharacterized protein</fullName>
    </submittedName>
</protein>
<gene>
    <name evidence="2" type="ORF">EDS130_LOCUS42147</name>
</gene>
<proteinExistence type="predicted"/>
<comment type="caution">
    <text evidence="2">The sequence shown here is derived from an EMBL/GenBank/DDBJ whole genome shotgun (WGS) entry which is preliminary data.</text>
</comment>
<name>A0A815SNJ1_ADIRI</name>
<dbReference type="PANTHER" id="PTHR31362">
    <property type="entry name" value="GLYCOSYLTRANSFERASE STELLO1-RELATED"/>
    <property type="match status" value="1"/>
</dbReference>
<organism evidence="2 3">
    <name type="scientific">Adineta ricciae</name>
    <name type="common">Rotifer</name>
    <dbReference type="NCBI Taxonomy" id="249248"/>
    <lineage>
        <taxon>Eukaryota</taxon>
        <taxon>Metazoa</taxon>
        <taxon>Spiralia</taxon>
        <taxon>Gnathifera</taxon>
        <taxon>Rotifera</taxon>
        <taxon>Eurotatoria</taxon>
        <taxon>Bdelloidea</taxon>
        <taxon>Adinetida</taxon>
        <taxon>Adinetidae</taxon>
        <taxon>Adineta</taxon>
    </lineage>
</organism>
<sequence length="350" mass="41552">MQIYPKTTKPSVFNITTRQHNLSLQRMFHFYPHLRRLRVVFLGCIIICLFCVYTGQKYPLFPSRKSTDKIFPSRKTTDKIMSPFQHTLGFIRWNSLHPERIPVLEKYRPFFAELHYSMPNYTLKTNLTADGWAPYKDVYKVVGDTMNIILRQYPNIKGLLYFHFDAWLHPFRFDDMNFRKIWFPDSAVPPFKCVTDTTGWEWWAWEKGYDRIAKKATKNVAKSYSKRYIVRDNVFCGGWSDIYYIPREFFRDYITLGNVFYEADSFHEVAIPTMINIIDLTYRLTPYHSVVTRIGDCWGDCCTNGAKPEDIKRKRCGHRIDFTKTHMKDTLVTILELGARYLNRTIQKPA</sequence>
<dbReference type="InterPro" id="IPR005049">
    <property type="entry name" value="STL-like"/>
</dbReference>
<evidence type="ECO:0000313" key="3">
    <source>
        <dbReference type="Proteomes" id="UP000663852"/>
    </source>
</evidence>
<keyword evidence="1" id="KW-1133">Transmembrane helix</keyword>
<dbReference type="PANTHER" id="PTHR31362:SF0">
    <property type="entry name" value="EXOSTOSIN DOMAIN-CONTAINING PROTEIN-RELATED"/>
    <property type="match status" value="1"/>
</dbReference>
<feature type="transmembrane region" description="Helical" evidence="1">
    <location>
        <begin position="37"/>
        <end position="55"/>
    </location>
</feature>
<dbReference type="AlphaFoldDB" id="A0A815SNJ1"/>
<evidence type="ECO:0000313" key="2">
    <source>
        <dbReference type="EMBL" id="CAF1493126.1"/>
    </source>
</evidence>
<evidence type="ECO:0000256" key="1">
    <source>
        <dbReference type="SAM" id="Phobius"/>
    </source>
</evidence>
<accession>A0A815SNJ1</accession>